<accession>A0A9J5WQ78</accession>
<feature type="compositionally biased region" description="Polar residues" evidence="1">
    <location>
        <begin position="51"/>
        <end position="65"/>
    </location>
</feature>
<proteinExistence type="predicted"/>
<gene>
    <name evidence="2" type="ORF">H5410_058257</name>
</gene>
<feature type="region of interest" description="Disordered" evidence="1">
    <location>
        <begin position="22"/>
        <end position="65"/>
    </location>
</feature>
<keyword evidence="3" id="KW-1185">Reference proteome</keyword>
<dbReference type="OrthoDB" id="10545223at2759"/>
<evidence type="ECO:0000256" key="1">
    <source>
        <dbReference type="SAM" id="MobiDB-lite"/>
    </source>
</evidence>
<sequence>MNGIQHFMFRLELIVSMADRGMSANTSTSGPTSRIAGARMKTARKLGGPPSSATTGGIGSSVSKL</sequence>
<name>A0A9J5WQ78_SOLCO</name>
<dbReference type="Proteomes" id="UP000824120">
    <property type="component" value="Chromosome 11"/>
</dbReference>
<dbReference type="EMBL" id="JACXVP010000011">
    <property type="protein sequence ID" value="KAG5578123.1"/>
    <property type="molecule type" value="Genomic_DNA"/>
</dbReference>
<reference evidence="2 3" key="1">
    <citation type="submission" date="2020-09" db="EMBL/GenBank/DDBJ databases">
        <title>De no assembly of potato wild relative species, Solanum commersonii.</title>
        <authorList>
            <person name="Cho K."/>
        </authorList>
    </citation>
    <scope>NUCLEOTIDE SEQUENCE [LARGE SCALE GENOMIC DNA]</scope>
    <source>
        <strain evidence="2">LZ3.2</strain>
        <tissue evidence="2">Leaf</tissue>
    </source>
</reference>
<dbReference type="AlphaFoldDB" id="A0A9J5WQ78"/>
<evidence type="ECO:0000313" key="2">
    <source>
        <dbReference type="EMBL" id="KAG5578123.1"/>
    </source>
</evidence>
<feature type="compositionally biased region" description="Polar residues" evidence="1">
    <location>
        <begin position="23"/>
        <end position="32"/>
    </location>
</feature>
<comment type="caution">
    <text evidence="2">The sequence shown here is derived from an EMBL/GenBank/DDBJ whole genome shotgun (WGS) entry which is preliminary data.</text>
</comment>
<protein>
    <submittedName>
        <fullName evidence="2">Uncharacterized protein</fullName>
    </submittedName>
</protein>
<organism evidence="2 3">
    <name type="scientific">Solanum commersonii</name>
    <name type="common">Commerson's wild potato</name>
    <name type="synonym">Commerson's nightshade</name>
    <dbReference type="NCBI Taxonomy" id="4109"/>
    <lineage>
        <taxon>Eukaryota</taxon>
        <taxon>Viridiplantae</taxon>
        <taxon>Streptophyta</taxon>
        <taxon>Embryophyta</taxon>
        <taxon>Tracheophyta</taxon>
        <taxon>Spermatophyta</taxon>
        <taxon>Magnoliopsida</taxon>
        <taxon>eudicotyledons</taxon>
        <taxon>Gunneridae</taxon>
        <taxon>Pentapetalae</taxon>
        <taxon>asterids</taxon>
        <taxon>lamiids</taxon>
        <taxon>Solanales</taxon>
        <taxon>Solanaceae</taxon>
        <taxon>Solanoideae</taxon>
        <taxon>Solaneae</taxon>
        <taxon>Solanum</taxon>
    </lineage>
</organism>
<evidence type="ECO:0000313" key="3">
    <source>
        <dbReference type="Proteomes" id="UP000824120"/>
    </source>
</evidence>